<feature type="domain" description="Oxidoreductase molybdopterin-binding" evidence="1">
    <location>
        <begin position="50"/>
        <end position="118"/>
    </location>
</feature>
<dbReference type="InterPro" id="IPR036374">
    <property type="entry name" value="OxRdtase_Mopterin-bd_sf"/>
</dbReference>
<dbReference type="Pfam" id="PF00174">
    <property type="entry name" value="Oxidored_molyb"/>
    <property type="match status" value="1"/>
</dbReference>
<gene>
    <name evidence="2" type="ORF">ASZ90_008864</name>
</gene>
<accession>A0A0W8FKH2</accession>
<name>A0A0W8FKH2_9ZZZZ</name>
<reference evidence="2" key="1">
    <citation type="journal article" date="2015" name="Proc. Natl. Acad. Sci. U.S.A.">
        <title>Networks of energetic and metabolic interactions define dynamics in microbial communities.</title>
        <authorList>
            <person name="Embree M."/>
            <person name="Liu J.K."/>
            <person name="Al-Bassam M.M."/>
            <person name="Zengler K."/>
        </authorList>
    </citation>
    <scope>NUCLEOTIDE SEQUENCE</scope>
</reference>
<dbReference type="InterPro" id="IPR000572">
    <property type="entry name" value="OxRdtase_Mopterin-bd_dom"/>
</dbReference>
<evidence type="ECO:0000313" key="2">
    <source>
        <dbReference type="EMBL" id="KUG21371.1"/>
    </source>
</evidence>
<dbReference type="EMBL" id="LNQE01001068">
    <property type="protein sequence ID" value="KUG21371.1"/>
    <property type="molecule type" value="Genomic_DNA"/>
</dbReference>
<evidence type="ECO:0000259" key="1">
    <source>
        <dbReference type="Pfam" id="PF00174"/>
    </source>
</evidence>
<dbReference type="AlphaFoldDB" id="A0A0W8FKH2"/>
<protein>
    <submittedName>
        <fullName evidence="2">Vitamin b12 abc transporter, b12-binding component btuf</fullName>
    </submittedName>
</protein>
<sequence length="119" mass="13112">MGIKYGPYYCRGASLADLAGLVGGIGSDDLVHVSAPDGYLWVFDAEQAAGEGFFTFSPELREIPSPPLRVILAYEQDHKPLSYDDGGPLRLVIVSDSPDVITEGSSWVKWVDRIEIRRR</sequence>
<dbReference type="Gene3D" id="3.90.420.10">
    <property type="entry name" value="Oxidoreductase, molybdopterin-binding domain"/>
    <property type="match status" value="1"/>
</dbReference>
<comment type="caution">
    <text evidence="2">The sequence shown here is derived from an EMBL/GenBank/DDBJ whole genome shotgun (WGS) entry which is preliminary data.</text>
</comment>
<organism evidence="2">
    <name type="scientific">hydrocarbon metagenome</name>
    <dbReference type="NCBI Taxonomy" id="938273"/>
    <lineage>
        <taxon>unclassified sequences</taxon>
        <taxon>metagenomes</taxon>
        <taxon>ecological metagenomes</taxon>
    </lineage>
</organism>
<dbReference type="SUPFAM" id="SSF56524">
    <property type="entry name" value="Oxidoreductase molybdopterin-binding domain"/>
    <property type="match status" value="1"/>
</dbReference>
<proteinExistence type="predicted"/>